<dbReference type="GO" id="GO:0016887">
    <property type="term" value="F:ATP hydrolysis activity"/>
    <property type="evidence" value="ECO:0007669"/>
    <property type="project" value="InterPro"/>
</dbReference>
<dbReference type="InterPro" id="IPR006142">
    <property type="entry name" value="INTEIN"/>
</dbReference>
<dbReference type="InterPro" id="IPR003586">
    <property type="entry name" value="Hint_dom_C"/>
</dbReference>
<keyword evidence="3" id="KW-0645">Protease</keyword>
<dbReference type="AlphaFoldDB" id="A0A2H0RIN0"/>
<comment type="caution">
    <text evidence="16">The sequence shown here is derived from an EMBL/GenBank/DDBJ whole genome shotgun (WGS) entry which is preliminary data.</text>
</comment>
<dbReference type="Pfam" id="PF01434">
    <property type="entry name" value="Peptidase_M41"/>
    <property type="match status" value="1"/>
</dbReference>
<dbReference type="FunFam" id="1.20.58.760:FF:000001">
    <property type="entry name" value="ATP-dependent zinc metalloprotease FtsH"/>
    <property type="match status" value="1"/>
</dbReference>
<dbReference type="SMART" id="SM00305">
    <property type="entry name" value="HintC"/>
    <property type="match status" value="1"/>
</dbReference>
<dbReference type="InterPro" id="IPR036844">
    <property type="entry name" value="Hint_dom_sf"/>
</dbReference>
<evidence type="ECO:0000256" key="6">
    <source>
        <dbReference type="ARBA" id="ARBA00022759"/>
    </source>
</evidence>
<reference evidence="16 17" key="1">
    <citation type="submission" date="2017-09" db="EMBL/GenBank/DDBJ databases">
        <title>Depth-based differentiation of microbial function through sediment-hosted aquifers and enrichment of novel symbionts in the deep terrestrial subsurface.</title>
        <authorList>
            <person name="Probst A.J."/>
            <person name="Ladd B."/>
            <person name="Jarett J.K."/>
            <person name="Geller-Mcgrath D.E."/>
            <person name="Sieber C.M."/>
            <person name="Emerson J.B."/>
            <person name="Anantharaman K."/>
            <person name="Thomas B.C."/>
            <person name="Malmstrom R."/>
            <person name="Stieglmeier M."/>
            <person name="Klingl A."/>
            <person name="Woyke T."/>
            <person name="Ryan C.M."/>
            <person name="Banfield J.F."/>
        </authorList>
    </citation>
    <scope>NUCLEOTIDE SEQUENCE [LARGE SCALE GENOMIC DNA]</scope>
    <source>
        <strain evidence="16">CG10_big_fil_rev_8_21_14_0_10_45_14</strain>
    </source>
</reference>
<dbReference type="SUPFAM" id="SSF51294">
    <property type="entry name" value="Hedgehog/intein (Hint) domain"/>
    <property type="match status" value="1"/>
</dbReference>
<dbReference type="FunFam" id="1.10.8.60:FF:000001">
    <property type="entry name" value="ATP-dependent zinc metalloprotease FtsH"/>
    <property type="match status" value="1"/>
</dbReference>
<name>A0A2H0RIN0_9BACT</name>
<evidence type="ECO:0000256" key="4">
    <source>
        <dbReference type="ARBA" id="ARBA00022722"/>
    </source>
</evidence>
<keyword evidence="4" id="KW-0540">Nuclease</keyword>
<dbReference type="InterPro" id="IPR004042">
    <property type="entry name" value="Intein_endonuc_central"/>
</dbReference>
<evidence type="ECO:0000256" key="14">
    <source>
        <dbReference type="SAM" id="MobiDB-lite"/>
    </source>
</evidence>
<keyword evidence="5" id="KW-0479">Metal-binding</keyword>
<dbReference type="PRINTS" id="PR00379">
    <property type="entry name" value="INTEIN"/>
</dbReference>
<dbReference type="Gene3D" id="2.170.16.10">
    <property type="entry name" value="Hedgehog/Intein (Hint) domain"/>
    <property type="match status" value="2"/>
</dbReference>
<comment type="similarity">
    <text evidence="2">In the C-terminal section; belongs to the peptidase M41 family.</text>
</comment>
<dbReference type="GO" id="GO:0004519">
    <property type="term" value="F:endonuclease activity"/>
    <property type="evidence" value="ECO:0007669"/>
    <property type="project" value="UniProtKB-KW"/>
</dbReference>
<dbReference type="Pfam" id="PF14528">
    <property type="entry name" value="LAGLIDADG_3"/>
    <property type="match status" value="2"/>
</dbReference>
<protein>
    <recommendedName>
        <fullName evidence="15">DOD-type homing endonuclease domain-containing protein</fullName>
    </recommendedName>
</protein>
<dbReference type="InterPro" id="IPR030934">
    <property type="entry name" value="Intein_C"/>
</dbReference>
<keyword evidence="11" id="KW-0651">Protein splicing</keyword>
<dbReference type="SUPFAM" id="SSF55608">
    <property type="entry name" value="Homing endonucleases"/>
    <property type="match status" value="2"/>
</dbReference>
<dbReference type="GO" id="GO:0004222">
    <property type="term" value="F:metalloendopeptidase activity"/>
    <property type="evidence" value="ECO:0007669"/>
    <property type="project" value="InterPro"/>
</dbReference>
<evidence type="ECO:0000256" key="8">
    <source>
        <dbReference type="ARBA" id="ARBA00022813"/>
    </source>
</evidence>
<evidence type="ECO:0000256" key="9">
    <source>
        <dbReference type="ARBA" id="ARBA00022833"/>
    </source>
</evidence>
<keyword evidence="6" id="KW-0255">Endonuclease</keyword>
<evidence type="ECO:0000259" key="15">
    <source>
        <dbReference type="PROSITE" id="PS50819"/>
    </source>
</evidence>
<dbReference type="InterPro" id="IPR027417">
    <property type="entry name" value="P-loop_NTPase"/>
</dbReference>
<dbReference type="GO" id="GO:0016539">
    <property type="term" value="P:intein-mediated protein splicing"/>
    <property type="evidence" value="ECO:0007669"/>
    <property type="project" value="InterPro"/>
</dbReference>
<dbReference type="InterPro" id="IPR006141">
    <property type="entry name" value="Intein_N"/>
</dbReference>
<comment type="similarity">
    <text evidence="13">Belongs to the AAA ATPase family.</text>
</comment>
<dbReference type="InterPro" id="IPR004860">
    <property type="entry name" value="LAGLIDADG_dom"/>
</dbReference>
<organism evidence="16 17">
    <name type="scientific">Candidatus Vogelbacteria bacterium CG10_big_fil_rev_8_21_14_0_10_45_14</name>
    <dbReference type="NCBI Taxonomy" id="1975042"/>
    <lineage>
        <taxon>Bacteria</taxon>
        <taxon>Candidatus Vogeliibacteriota</taxon>
    </lineage>
</organism>
<feature type="compositionally biased region" description="Basic and acidic residues" evidence="14">
    <location>
        <begin position="845"/>
        <end position="872"/>
    </location>
</feature>
<keyword evidence="7" id="KW-0378">Hydrolase</keyword>
<evidence type="ECO:0000313" key="17">
    <source>
        <dbReference type="Proteomes" id="UP000230833"/>
    </source>
</evidence>
<evidence type="ECO:0000256" key="10">
    <source>
        <dbReference type="ARBA" id="ARBA00022886"/>
    </source>
</evidence>
<dbReference type="SUPFAM" id="SSF140990">
    <property type="entry name" value="FtsH protease domain-like"/>
    <property type="match status" value="1"/>
</dbReference>
<keyword evidence="13" id="KW-0067">ATP-binding</keyword>
<dbReference type="Gene3D" id="3.40.50.300">
    <property type="entry name" value="P-loop containing nucleotide triphosphate hydrolases"/>
    <property type="match status" value="1"/>
</dbReference>
<dbReference type="PANTHER" id="PTHR23076:SF97">
    <property type="entry name" value="ATP-DEPENDENT ZINC METALLOPROTEASE YME1L1"/>
    <property type="match status" value="1"/>
</dbReference>
<dbReference type="Pfam" id="PF00004">
    <property type="entry name" value="AAA"/>
    <property type="match status" value="1"/>
</dbReference>
<sequence length="872" mass="97506">MQGPPGSGKCVTGDTQLLTNKGLIRMDDVPKYFTVRPDNTVEGLDVVAIDPKTLEWKKSQTSHWYKLPETSTIRLETELGIPIEGTPEHPIVIMSEETGQFEFRHIDQIKVGDWAVIGYDHQSFGTYTKIPHPDVAYLLGVLVGDGCLTIKDRICLSTADPEILNQVQDILSRFYDVQLTKQSGGKYDYELQSIKVKKILLGFGLQEVYARHKAVPEWVRLAPREYVVAFLRGLFDTDGSVEKKGAIQLSSASSVLIHEVSYTLLNLGIVNKMYARKKKYNKQNQYYITVYGDFLSRFNDYIGFSVARKHERLSLLASKQRNTNINRIPGQIQTMSSVWQSAKEMTEVNLDRAFYRQNFAKNTLRQLHGDRLPSVSSMQTFVAQVTQMAPQMAMSSDVAYLQRLASGEFFFTQVKSRTDGQAVVYDLTVPGPHNYIANGLINHNTLLARAVAGEAHVPFFHLSGSEFVEMFVGVGASRVRDLFQMAKKSSPAIIFIDEIDAIGRHRGGGGPGMGGGNDEREQTLNQILVEMDGFEPNEKLIVMAATNRPDVLDSALLRPGRFDRRVTLDLPDINEREEILGIHGKKKPFAEDVALRVIAERTPGMSGADLANVMNEASILAARENRTKVSQYDLVRSVEKVMLGPERKSHILSPEEKNITAYHEMGHALVASVLPYADPVHKISIISRGRAAGYTIKLPFEERKMHSRKEFYDDIAVSLGGYASEELIFGDLTTGASNDISVATNLARNMVMRFGMSREVGPVAFDDRGGTFHGPDYSQEVAAKLDSETTRLLKEGHKKALEVLIKHKPALHAMSKYLTEVETMEQEEFEKLLLMNGITPKQRKNSAEKDKNNAERQIPEAPKEGIEIVPHD</sequence>
<dbReference type="PROSITE" id="PS00674">
    <property type="entry name" value="AAA"/>
    <property type="match status" value="1"/>
</dbReference>
<keyword evidence="10" id="KW-0404">Intron homing</keyword>
<dbReference type="InterPro" id="IPR003593">
    <property type="entry name" value="AAA+_ATPase"/>
</dbReference>
<evidence type="ECO:0000313" key="16">
    <source>
        <dbReference type="EMBL" id="PIR46317.1"/>
    </source>
</evidence>
<comment type="cofactor">
    <cofactor evidence="1">
        <name>Zn(2+)</name>
        <dbReference type="ChEBI" id="CHEBI:29105"/>
    </cofactor>
</comment>
<dbReference type="PANTHER" id="PTHR23076">
    <property type="entry name" value="METALLOPROTEASE M41 FTSH"/>
    <property type="match status" value="1"/>
</dbReference>
<evidence type="ECO:0000256" key="13">
    <source>
        <dbReference type="RuleBase" id="RU003651"/>
    </source>
</evidence>
<keyword evidence="9" id="KW-0862">Zinc</keyword>
<dbReference type="Pfam" id="PF14890">
    <property type="entry name" value="Intein_splicing"/>
    <property type="match status" value="1"/>
</dbReference>
<dbReference type="SUPFAM" id="SSF52540">
    <property type="entry name" value="P-loop containing nucleoside triphosphate hydrolases"/>
    <property type="match status" value="1"/>
</dbReference>
<dbReference type="InterPro" id="IPR003959">
    <property type="entry name" value="ATPase_AAA_core"/>
</dbReference>
<keyword evidence="8" id="KW-0068">Autocatalytic cleavage</keyword>
<dbReference type="Gene3D" id="1.20.58.760">
    <property type="entry name" value="Peptidase M41"/>
    <property type="match status" value="1"/>
</dbReference>
<dbReference type="SMART" id="SM00306">
    <property type="entry name" value="HintN"/>
    <property type="match status" value="1"/>
</dbReference>
<evidence type="ECO:0000256" key="3">
    <source>
        <dbReference type="ARBA" id="ARBA00022670"/>
    </source>
</evidence>
<evidence type="ECO:0000256" key="2">
    <source>
        <dbReference type="ARBA" id="ARBA00010044"/>
    </source>
</evidence>
<dbReference type="GO" id="GO:0005524">
    <property type="term" value="F:ATP binding"/>
    <property type="evidence" value="ECO:0007669"/>
    <property type="project" value="UniProtKB-KW"/>
</dbReference>
<evidence type="ECO:0000256" key="1">
    <source>
        <dbReference type="ARBA" id="ARBA00001947"/>
    </source>
</evidence>
<dbReference type="CDD" id="cd00081">
    <property type="entry name" value="Hint"/>
    <property type="match status" value="1"/>
</dbReference>
<gene>
    <name evidence="16" type="ORF">COV07_04425</name>
</gene>
<keyword evidence="13" id="KW-0547">Nucleotide-binding</keyword>
<dbReference type="GO" id="GO:0004176">
    <property type="term" value="F:ATP-dependent peptidase activity"/>
    <property type="evidence" value="ECO:0007669"/>
    <property type="project" value="InterPro"/>
</dbReference>
<accession>A0A2H0RIN0</accession>
<dbReference type="InterPro" id="IPR041569">
    <property type="entry name" value="AAA_lid_3"/>
</dbReference>
<dbReference type="Gene3D" id="1.10.8.60">
    <property type="match status" value="1"/>
</dbReference>
<evidence type="ECO:0000256" key="12">
    <source>
        <dbReference type="ARBA" id="ARBA00023049"/>
    </source>
</evidence>
<dbReference type="GO" id="GO:0046872">
    <property type="term" value="F:metal ion binding"/>
    <property type="evidence" value="ECO:0007669"/>
    <property type="project" value="UniProtKB-KW"/>
</dbReference>
<dbReference type="InterPro" id="IPR000642">
    <property type="entry name" value="Peptidase_M41"/>
</dbReference>
<evidence type="ECO:0000256" key="11">
    <source>
        <dbReference type="ARBA" id="ARBA00023000"/>
    </source>
</evidence>
<dbReference type="NCBIfam" id="TIGR01443">
    <property type="entry name" value="intein_Cterm"/>
    <property type="match status" value="1"/>
</dbReference>
<dbReference type="InterPro" id="IPR003587">
    <property type="entry name" value="Hint_dom_N"/>
</dbReference>
<keyword evidence="12" id="KW-0482">Metalloprotease</keyword>
<dbReference type="InterPro" id="IPR003960">
    <property type="entry name" value="ATPase_AAA_CS"/>
</dbReference>
<dbReference type="PROSITE" id="PS50818">
    <property type="entry name" value="INTEIN_C_TER"/>
    <property type="match status" value="1"/>
</dbReference>
<dbReference type="EMBL" id="PCYL01000047">
    <property type="protein sequence ID" value="PIR46317.1"/>
    <property type="molecule type" value="Genomic_DNA"/>
</dbReference>
<feature type="region of interest" description="Disordered" evidence="14">
    <location>
        <begin position="840"/>
        <end position="872"/>
    </location>
</feature>
<dbReference type="GO" id="GO:0005886">
    <property type="term" value="C:plasma membrane"/>
    <property type="evidence" value="ECO:0007669"/>
    <property type="project" value="TreeGrafter"/>
</dbReference>
<dbReference type="Gene3D" id="3.10.28.10">
    <property type="entry name" value="Homing endonucleases"/>
    <property type="match status" value="1"/>
</dbReference>
<dbReference type="SMART" id="SM00382">
    <property type="entry name" value="AAA"/>
    <property type="match status" value="1"/>
</dbReference>
<dbReference type="PROSITE" id="PS50819">
    <property type="entry name" value="INTEIN_ENDONUCLEASE"/>
    <property type="match status" value="1"/>
</dbReference>
<dbReference type="Pfam" id="PF17862">
    <property type="entry name" value="AAA_lid_3"/>
    <property type="match status" value="1"/>
</dbReference>
<dbReference type="InterPro" id="IPR027434">
    <property type="entry name" value="Homing_endonucl"/>
</dbReference>
<feature type="domain" description="DOD-type homing endonuclease" evidence="15">
    <location>
        <begin position="138"/>
        <end position="269"/>
    </location>
</feature>
<proteinExistence type="inferred from homology"/>
<dbReference type="Proteomes" id="UP000230833">
    <property type="component" value="Unassembled WGS sequence"/>
</dbReference>
<dbReference type="NCBIfam" id="TIGR01445">
    <property type="entry name" value="intein_Nterm"/>
    <property type="match status" value="1"/>
</dbReference>
<dbReference type="InterPro" id="IPR037219">
    <property type="entry name" value="Peptidase_M41-like"/>
</dbReference>
<dbReference type="GO" id="GO:0030163">
    <property type="term" value="P:protein catabolic process"/>
    <property type="evidence" value="ECO:0007669"/>
    <property type="project" value="TreeGrafter"/>
</dbReference>
<dbReference type="GO" id="GO:0006314">
    <property type="term" value="P:intron homing"/>
    <property type="evidence" value="ECO:0007669"/>
    <property type="project" value="UniProtKB-KW"/>
</dbReference>
<dbReference type="PROSITE" id="PS50817">
    <property type="entry name" value="INTEIN_N_TER"/>
    <property type="match status" value="1"/>
</dbReference>
<evidence type="ECO:0000256" key="5">
    <source>
        <dbReference type="ARBA" id="ARBA00022723"/>
    </source>
</evidence>
<evidence type="ECO:0000256" key="7">
    <source>
        <dbReference type="ARBA" id="ARBA00022801"/>
    </source>
</evidence>